<accession>A0A448WP47</accession>
<feature type="region of interest" description="Disordered" evidence="1">
    <location>
        <begin position="231"/>
        <end position="250"/>
    </location>
</feature>
<feature type="non-terminal residue" evidence="2">
    <location>
        <position position="1"/>
    </location>
</feature>
<feature type="compositionally biased region" description="Polar residues" evidence="1">
    <location>
        <begin position="72"/>
        <end position="86"/>
    </location>
</feature>
<evidence type="ECO:0000313" key="2">
    <source>
        <dbReference type="EMBL" id="VEL16442.1"/>
    </source>
</evidence>
<gene>
    <name evidence="2" type="ORF">PXEA_LOCUS9882</name>
</gene>
<evidence type="ECO:0000313" key="3">
    <source>
        <dbReference type="Proteomes" id="UP000784294"/>
    </source>
</evidence>
<sequence length="279" mass="31410">PADFVAVFQTSTAVYFLLRETSNVHCSAGAVNRDPFWDLHSSIINPNSGGGRLPRSSVTRRQRLEHEGLSLSPHNTTNSSLSNISYSTPNSKNWKSFFPRPEHQEELSSRIKRSVRRKIRTRVVGSVGQTKFDSYSKEHDYKNEDEARREFREEKRQEGTRRQGKSKLYPGPLHDGADFVQARALPQQRAVARLVRICKNDPGGPSYLKADEFATIATAELECSLSGELPVSQQNGSYSHRSRRRGAGSRSGGYAYPIVVAAVWDSLKQRLYASFFSEE</sequence>
<dbReference type="OrthoDB" id="9988752at2759"/>
<feature type="region of interest" description="Disordered" evidence="1">
    <location>
        <begin position="130"/>
        <end position="173"/>
    </location>
</feature>
<evidence type="ECO:0000256" key="1">
    <source>
        <dbReference type="SAM" id="MobiDB-lite"/>
    </source>
</evidence>
<feature type="region of interest" description="Disordered" evidence="1">
    <location>
        <begin position="66"/>
        <end position="86"/>
    </location>
</feature>
<dbReference type="SUPFAM" id="SSF101912">
    <property type="entry name" value="Sema domain"/>
    <property type="match status" value="1"/>
</dbReference>
<protein>
    <submittedName>
        <fullName evidence="2">Uncharacterized protein</fullName>
    </submittedName>
</protein>
<reference evidence="2" key="1">
    <citation type="submission" date="2018-11" db="EMBL/GenBank/DDBJ databases">
        <authorList>
            <consortium name="Pathogen Informatics"/>
        </authorList>
    </citation>
    <scope>NUCLEOTIDE SEQUENCE</scope>
</reference>
<dbReference type="InterPro" id="IPR015943">
    <property type="entry name" value="WD40/YVTN_repeat-like_dom_sf"/>
</dbReference>
<dbReference type="InterPro" id="IPR036352">
    <property type="entry name" value="Semap_dom_sf"/>
</dbReference>
<dbReference type="Gene3D" id="2.130.10.10">
    <property type="entry name" value="YVTN repeat-like/Quinoprotein amine dehydrogenase"/>
    <property type="match status" value="1"/>
</dbReference>
<dbReference type="EMBL" id="CAAALY010028478">
    <property type="protein sequence ID" value="VEL16442.1"/>
    <property type="molecule type" value="Genomic_DNA"/>
</dbReference>
<comment type="caution">
    <text evidence="2">The sequence shown here is derived from an EMBL/GenBank/DDBJ whole genome shotgun (WGS) entry which is preliminary data.</text>
</comment>
<feature type="compositionally biased region" description="Basic and acidic residues" evidence="1">
    <location>
        <begin position="134"/>
        <end position="161"/>
    </location>
</feature>
<organism evidence="2 3">
    <name type="scientific">Protopolystoma xenopodis</name>
    <dbReference type="NCBI Taxonomy" id="117903"/>
    <lineage>
        <taxon>Eukaryota</taxon>
        <taxon>Metazoa</taxon>
        <taxon>Spiralia</taxon>
        <taxon>Lophotrochozoa</taxon>
        <taxon>Platyhelminthes</taxon>
        <taxon>Monogenea</taxon>
        <taxon>Polyopisthocotylea</taxon>
        <taxon>Polystomatidea</taxon>
        <taxon>Polystomatidae</taxon>
        <taxon>Protopolystoma</taxon>
    </lineage>
</organism>
<proteinExistence type="predicted"/>
<name>A0A448WP47_9PLAT</name>
<keyword evidence="3" id="KW-1185">Reference proteome</keyword>
<dbReference type="AlphaFoldDB" id="A0A448WP47"/>
<dbReference type="Proteomes" id="UP000784294">
    <property type="component" value="Unassembled WGS sequence"/>
</dbReference>